<dbReference type="InterPro" id="IPR027353">
    <property type="entry name" value="NET_dom"/>
</dbReference>
<dbReference type="Proteomes" id="UP001470230">
    <property type="component" value="Unassembled WGS sequence"/>
</dbReference>
<sequence length="233" mass="27085">MIFNEQTKNEAIEVLNRIMAHPISSPFKQPITEADAPEHYFEKIKKPIDLSTIKTKLQEGKYQNIQQWFDDMELIWTNAETFHGKDHHFGKVAAENRRLFNKERKKFFGQSIDQWCGYVYDLRTEITDLMNQPPSKVKPYADTLGSARSMKPNQQVMNEREKQCFIKATEMMTSDEDQKKIIGIISEMQPELDNGSSELIIDVAKLNKNTTAAIKDYIKKTLESNDKKYPESI</sequence>
<dbReference type="Pfam" id="PF00439">
    <property type="entry name" value="Bromodomain"/>
    <property type="match status" value="1"/>
</dbReference>
<dbReference type="Gene3D" id="1.20.920.10">
    <property type="entry name" value="Bromodomain-like"/>
    <property type="match status" value="1"/>
</dbReference>
<organism evidence="6 7">
    <name type="scientific">Tritrichomonas musculus</name>
    <dbReference type="NCBI Taxonomy" id="1915356"/>
    <lineage>
        <taxon>Eukaryota</taxon>
        <taxon>Metamonada</taxon>
        <taxon>Parabasalia</taxon>
        <taxon>Tritrichomonadida</taxon>
        <taxon>Tritrichomonadidae</taxon>
        <taxon>Tritrichomonas</taxon>
    </lineage>
</organism>
<name>A0ABR2JXM4_9EUKA</name>
<dbReference type="EMBL" id="JAPFFF010000009">
    <property type="protein sequence ID" value="KAK8883248.1"/>
    <property type="molecule type" value="Genomic_DNA"/>
</dbReference>
<keyword evidence="3" id="KW-0804">Transcription</keyword>
<dbReference type="PROSITE" id="PS50014">
    <property type="entry name" value="BROMODOMAIN_2"/>
    <property type="match status" value="1"/>
</dbReference>
<dbReference type="InterPro" id="IPR038336">
    <property type="entry name" value="NET_sf"/>
</dbReference>
<keyword evidence="7" id="KW-1185">Reference proteome</keyword>
<dbReference type="Gene3D" id="1.20.1270.220">
    <property type="match status" value="1"/>
</dbReference>
<evidence type="ECO:0000256" key="1">
    <source>
        <dbReference type="ARBA" id="ARBA00023015"/>
    </source>
</evidence>
<accession>A0ABR2JXM4</accession>
<dbReference type="SMART" id="SM00297">
    <property type="entry name" value="BROMO"/>
    <property type="match status" value="1"/>
</dbReference>
<evidence type="ECO:0000259" key="5">
    <source>
        <dbReference type="PROSITE" id="PS50014"/>
    </source>
</evidence>
<feature type="domain" description="Bromo" evidence="5">
    <location>
        <begin position="19"/>
        <end position="90"/>
    </location>
</feature>
<evidence type="ECO:0000256" key="4">
    <source>
        <dbReference type="PROSITE-ProRule" id="PRU00035"/>
    </source>
</evidence>
<dbReference type="SUPFAM" id="SSF47370">
    <property type="entry name" value="Bromodomain"/>
    <property type="match status" value="1"/>
</dbReference>
<dbReference type="InterPro" id="IPR001487">
    <property type="entry name" value="Bromodomain"/>
</dbReference>
<dbReference type="CDD" id="cd04369">
    <property type="entry name" value="Bromodomain"/>
    <property type="match status" value="1"/>
</dbReference>
<gene>
    <name evidence="6" type="ORF">M9Y10_045899</name>
</gene>
<evidence type="ECO:0000313" key="6">
    <source>
        <dbReference type="EMBL" id="KAK8883248.1"/>
    </source>
</evidence>
<dbReference type="PRINTS" id="PR00503">
    <property type="entry name" value="BROMODOMAIN"/>
</dbReference>
<reference evidence="6 7" key="1">
    <citation type="submission" date="2024-04" db="EMBL/GenBank/DDBJ databases">
        <title>Tritrichomonas musculus Genome.</title>
        <authorList>
            <person name="Alves-Ferreira E."/>
            <person name="Grigg M."/>
            <person name="Lorenzi H."/>
            <person name="Galac M."/>
        </authorList>
    </citation>
    <scope>NUCLEOTIDE SEQUENCE [LARGE SCALE GENOMIC DNA]</scope>
    <source>
        <strain evidence="6 7">EAF2021</strain>
    </source>
</reference>
<evidence type="ECO:0000313" key="7">
    <source>
        <dbReference type="Proteomes" id="UP001470230"/>
    </source>
</evidence>
<comment type="caution">
    <text evidence="6">The sequence shown here is derived from an EMBL/GenBank/DDBJ whole genome shotgun (WGS) entry which is preliminary data.</text>
</comment>
<evidence type="ECO:0000256" key="3">
    <source>
        <dbReference type="ARBA" id="ARBA00023163"/>
    </source>
</evidence>
<evidence type="ECO:0000256" key="2">
    <source>
        <dbReference type="ARBA" id="ARBA00023117"/>
    </source>
</evidence>
<dbReference type="Pfam" id="PF17035">
    <property type="entry name" value="BET"/>
    <property type="match status" value="1"/>
</dbReference>
<proteinExistence type="predicted"/>
<dbReference type="InterPro" id="IPR036427">
    <property type="entry name" value="Bromodomain-like_sf"/>
</dbReference>
<keyword evidence="1" id="KW-0805">Transcription regulation</keyword>
<dbReference type="PANTHER" id="PTHR45926">
    <property type="entry name" value="OSJNBA0053K19.4 PROTEIN"/>
    <property type="match status" value="1"/>
</dbReference>
<keyword evidence="2 4" id="KW-0103">Bromodomain</keyword>
<protein>
    <recommendedName>
        <fullName evidence="5">Bromo domain-containing protein</fullName>
    </recommendedName>
</protein>